<protein>
    <recommendedName>
        <fullName evidence="2">tetrahydrofolate synthase</fullName>
        <ecNumber evidence="2">6.3.2.17</ecNumber>
    </recommendedName>
    <alternativeName>
        <fullName evidence="8">Tetrahydrofolylpolyglutamate synthase</fullName>
    </alternativeName>
</protein>
<dbReference type="GO" id="GO:0005524">
    <property type="term" value="F:ATP binding"/>
    <property type="evidence" value="ECO:0007669"/>
    <property type="project" value="UniProtKB-KW"/>
</dbReference>
<evidence type="ECO:0000256" key="3">
    <source>
        <dbReference type="ARBA" id="ARBA00022598"/>
    </source>
</evidence>
<keyword evidence="5 10" id="KW-0547">Nucleotide-binding</keyword>
<feature type="domain" description="Mur ligase central" evidence="12">
    <location>
        <begin position="51"/>
        <end position="276"/>
    </location>
</feature>
<dbReference type="PIRSF" id="PIRSF001563">
    <property type="entry name" value="Folylpolyglu_synth"/>
    <property type="match status" value="1"/>
</dbReference>
<evidence type="ECO:0000256" key="4">
    <source>
        <dbReference type="ARBA" id="ARBA00022723"/>
    </source>
</evidence>
<evidence type="ECO:0000313" key="13">
    <source>
        <dbReference type="EMBL" id="OOP67015.1"/>
    </source>
</evidence>
<organism evidence="13 14">
    <name type="scientific">Heyndrickxia oleronia</name>
    <dbReference type="NCBI Taxonomy" id="38875"/>
    <lineage>
        <taxon>Bacteria</taxon>
        <taxon>Bacillati</taxon>
        <taxon>Bacillota</taxon>
        <taxon>Bacilli</taxon>
        <taxon>Bacillales</taxon>
        <taxon>Bacillaceae</taxon>
        <taxon>Heyndrickxia</taxon>
    </lineage>
</organism>
<dbReference type="AlphaFoldDB" id="A0A8E2LCH9"/>
<accession>A0A8E2LCH9</accession>
<keyword evidence="3 10" id="KW-0436">Ligase</keyword>
<keyword evidence="7" id="KW-0460">Magnesium</keyword>
<dbReference type="InterPro" id="IPR036565">
    <property type="entry name" value="Mur-like_cat_sf"/>
</dbReference>
<dbReference type="PROSITE" id="PS01012">
    <property type="entry name" value="FOLYLPOLYGLU_SYNT_2"/>
    <property type="match status" value="1"/>
</dbReference>
<evidence type="ECO:0000256" key="7">
    <source>
        <dbReference type="ARBA" id="ARBA00022842"/>
    </source>
</evidence>
<dbReference type="EMBL" id="MTLA01000240">
    <property type="protein sequence ID" value="OOP67015.1"/>
    <property type="molecule type" value="Genomic_DNA"/>
</dbReference>
<keyword evidence="14" id="KW-1185">Reference proteome</keyword>
<evidence type="ECO:0000256" key="9">
    <source>
        <dbReference type="ARBA" id="ARBA00047493"/>
    </source>
</evidence>
<dbReference type="Pfam" id="PF08245">
    <property type="entry name" value="Mur_ligase_M"/>
    <property type="match status" value="1"/>
</dbReference>
<evidence type="ECO:0000256" key="8">
    <source>
        <dbReference type="ARBA" id="ARBA00030592"/>
    </source>
</evidence>
<keyword evidence="4" id="KW-0479">Metal-binding</keyword>
<dbReference type="InterPro" id="IPR036615">
    <property type="entry name" value="Mur_ligase_C_dom_sf"/>
</dbReference>
<name>A0A8E2LCH9_9BACI</name>
<dbReference type="NCBIfam" id="TIGR01499">
    <property type="entry name" value="folC"/>
    <property type="match status" value="1"/>
</dbReference>
<keyword evidence="6 10" id="KW-0067">ATP-binding</keyword>
<dbReference type="GO" id="GO:0004326">
    <property type="term" value="F:tetrahydrofolylpolyglutamate synthase activity"/>
    <property type="evidence" value="ECO:0007669"/>
    <property type="project" value="UniProtKB-EC"/>
</dbReference>
<reference evidence="13 14" key="1">
    <citation type="submission" date="2017-01" db="EMBL/GenBank/DDBJ databases">
        <title>Draft genome sequence of Bacillus oleronius.</title>
        <authorList>
            <person name="Allam M."/>
        </authorList>
    </citation>
    <scope>NUCLEOTIDE SEQUENCE [LARGE SCALE GENOMIC DNA]</scope>
    <source>
        <strain evidence="13 14">DSM 9356</strain>
    </source>
</reference>
<evidence type="ECO:0000259" key="11">
    <source>
        <dbReference type="Pfam" id="PF02875"/>
    </source>
</evidence>
<dbReference type="GO" id="GO:0046872">
    <property type="term" value="F:metal ion binding"/>
    <property type="evidence" value="ECO:0007669"/>
    <property type="project" value="UniProtKB-KW"/>
</dbReference>
<evidence type="ECO:0000256" key="10">
    <source>
        <dbReference type="PIRNR" id="PIRNR001563"/>
    </source>
</evidence>
<feature type="domain" description="Mur ligase C-terminal" evidence="11">
    <location>
        <begin position="304"/>
        <end position="424"/>
    </location>
</feature>
<dbReference type="InterPro" id="IPR001645">
    <property type="entry name" value="Folylpolyglutamate_synth"/>
</dbReference>
<dbReference type="SUPFAM" id="SSF53623">
    <property type="entry name" value="MurD-like peptide ligases, catalytic domain"/>
    <property type="match status" value="1"/>
</dbReference>
<dbReference type="PANTHER" id="PTHR11136">
    <property type="entry name" value="FOLYLPOLYGLUTAMATE SYNTHASE-RELATED"/>
    <property type="match status" value="1"/>
</dbReference>
<comment type="catalytic activity">
    <reaction evidence="9">
        <text>(6S)-5,6,7,8-tetrahydrofolyl-(gamma-L-Glu)(n) + L-glutamate + ATP = (6S)-5,6,7,8-tetrahydrofolyl-(gamma-L-Glu)(n+1) + ADP + phosphate + H(+)</text>
        <dbReference type="Rhea" id="RHEA:10580"/>
        <dbReference type="Rhea" id="RHEA-COMP:14738"/>
        <dbReference type="Rhea" id="RHEA-COMP:14740"/>
        <dbReference type="ChEBI" id="CHEBI:15378"/>
        <dbReference type="ChEBI" id="CHEBI:29985"/>
        <dbReference type="ChEBI" id="CHEBI:30616"/>
        <dbReference type="ChEBI" id="CHEBI:43474"/>
        <dbReference type="ChEBI" id="CHEBI:141005"/>
        <dbReference type="ChEBI" id="CHEBI:456216"/>
        <dbReference type="EC" id="6.3.2.17"/>
    </reaction>
</comment>
<dbReference type="Proteomes" id="UP000189761">
    <property type="component" value="Unassembled WGS sequence"/>
</dbReference>
<evidence type="ECO:0000259" key="12">
    <source>
        <dbReference type="Pfam" id="PF08245"/>
    </source>
</evidence>
<dbReference type="GO" id="GO:0005737">
    <property type="term" value="C:cytoplasm"/>
    <property type="evidence" value="ECO:0007669"/>
    <property type="project" value="TreeGrafter"/>
</dbReference>
<dbReference type="RefSeq" id="WP_169846947.1">
    <property type="nucleotide sequence ID" value="NZ_CP065424.1"/>
</dbReference>
<comment type="similarity">
    <text evidence="1 10">Belongs to the folylpolyglutamate synthase family.</text>
</comment>
<gene>
    <name evidence="13" type="ORF">BWZ43_17950</name>
</gene>
<evidence type="ECO:0000256" key="2">
    <source>
        <dbReference type="ARBA" id="ARBA00013025"/>
    </source>
</evidence>
<dbReference type="EC" id="6.3.2.17" evidence="2"/>
<comment type="caution">
    <text evidence="13">The sequence shown here is derived from an EMBL/GenBank/DDBJ whole genome shotgun (WGS) entry which is preliminary data.</text>
</comment>
<evidence type="ECO:0000256" key="1">
    <source>
        <dbReference type="ARBA" id="ARBA00008276"/>
    </source>
</evidence>
<dbReference type="InterPro" id="IPR018109">
    <property type="entry name" value="Folylpolyglutamate_synth_CS"/>
</dbReference>
<dbReference type="Pfam" id="PF02875">
    <property type="entry name" value="Mur_ligase_C"/>
    <property type="match status" value="1"/>
</dbReference>
<evidence type="ECO:0000313" key="14">
    <source>
        <dbReference type="Proteomes" id="UP000189761"/>
    </source>
</evidence>
<evidence type="ECO:0000256" key="5">
    <source>
        <dbReference type="ARBA" id="ARBA00022741"/>
    </source>
</evidence>
<dbReference type="InterPro" id="IPR004101">
    <property type="entry name" value="Mur_ligase_C"/>
</dbReference>
<dbReference type="Gene3D" id="3.40.1190.10">
    <property type="entry name" value="Mur-like, catalytic domain"/>
    <property type="match status" value="1"/>
</dbReference>
<dbReference type="PANTHER" id="PTHR11136:SF0">
    <property type="entry name" value="DIHYDROFOLATE SYNTHETASE-RELATED"/>
    <property type="match status" value="1"/>
</dbReference>
<dbReference type="SUPFAM" id="SSF53244">
    <property type="entry name" value="MurD-like peptide ligases, peptide-binding domain"/>
    <property type="match status" value="1"/>
</dbReference>
<evidence type="ECO:0000256" key="6">
    <source>
        <dbReference type="ARBA" id="ARBA00022840"/>
    </source>
</evidence>
<dbReference type="GO" id="GO:0008841">
    <property type="term" value="F:dihydrofolate synthase activity"/>
    <property type="evidence" value="ECO:0007669"/>
    <property type="project" value="TreeGrafter"/>
</dbReference>
<dbReference type="InterPro" id="IPR013221">
    <property type="entry name" value="Mur_ligase_cen"/>
</dbReference>
<dbReference type="Gene3D" id="3.90.190.20">
    <property type="entry name" value="Mur ligase, C-terminal domain"/>
    <property type="match status" value="1"/>
</dbReference>
<proteinExistence type="inferred from homology"/>
<sequence length="440" mass="50490">MVNSRYNHALSYLSKFNGRTMNRKNGFHHQIMRDLLELFSIHLSEFQFIQITGSCGKGSTAHFISAILTQHSYPHGLFTGPHLTHYEERFSHNGKRIDREDFITLVEVVENKLSNYEFEQYVAHMHIMIVIALLYFKQQGLQLIVFENGVGGKTDPSNVIDPLIAVFTEITMDHSHLLGATIEDIIIDKSCIIKESTQYAICGMNNVQARNYLLKLEALDGTKFHFINRDYGFIMKQSDKNGSIFYYKGNYFLIEKQQLQMLGTHQIQNASNALAVSEALIEMGYSFDKEKIMHALRHVQSSCRMELLEIEGQQFLFDGAHNSLELKTLKENIDSLNMPISIVIMSISSNKEISTMLRSIEIPNAIYVFTPHPFLERNSSSEDIHHTLRSIGKTNYIFLDNIADVFDYVFHQTQRTGIVLVTGSLYLVGYVKDYFIEHTT</sequence>